<organism evidence="2 3">
    <name type="scientific">Dorcoceras hygrometricum</name>
    <dbReference type="NCBI Taxonomy" id="472368"/>
    <lineage>
        <taxon>Eukaryota</taxon>
        <taxon>Viridiplantae</taxon>
        <taxon>Streptophyta</taxon>
        <taxon>Embryophyta</taxon>
        <taxon>Tracheophyta</taxon>
        <taxon>Spermatophyta</taxon>
        <taxon>Magnoliopsida</taxon>
        <taxon>eudicotyledons</taxon>
        <taxon>Gunneridae</taxon>
        <taxon>Pentapetalae</taxon>
        <taxon>asterids</taxon>
        <taxon>lamiids</taxon>
        <taxon>Lamiales</taxon>
        <taxon>Gesneriaceae</taxon>
        <taxon>Didymocarpoideae</taxon>
        <taxon>Trichosporeae</taxon>
        <taxon>Loxocarpinae</taxon>
        <taxon>Dorcoceras</taxon>
    </lineage>
</organism>
<name>A0A2Z7A9A0_9LAMI</name>
<dbReference type="EMBL" id="KV019926">
    <property type="protein sequence ID" value="KZV15530.1"/>
    <property type="molecule type" value="Genomic_DNA"/>
</dbReference>
<dbReference type="Proteomes" id="UP000250235">
    <property type="component" value="Unassembled WGS sequence"/>
</dbReference>
<evidence type="ECO:0000313" key="2">
    <source>
        <dbReference type="EMBL" id="KZV15530.1"/>
    </source>
</evidence>
<accession>A0A2Z7A9A0</accession>
<protein>
    <submittedName>
        <fullName evidence="2">TMV resistance protein N-like</fullName>
    </submittedName>
</protein>
<reference evidence="2 3" key="1">
    <citation type="journal article" date="2015" name="Proc. Natl. Acad. Sci. U.S.A.">
        <title>The resurrection genome of Boea hygrometrica: A blueprint for survival of dehydration.</title>
        <authorList>
            <person name="Xiao L."/>
            <person name="Yang G."/>
            <person name="Zhang L."/>
            <person name="Yang X."/>
            <person name="Zhao S."/>
            <person name="Ji Z."/>
            <person name="Zhou Q."/>
            <person name="Hu M."/>
            <person name="Wang Y."/>
            <person name="Chen M."/>
            <person name="Xu Y."/>
            <person name="Jin H."/>
            <person name="Xiao X."/>
            <person name="Hu G."/>
            <person name="Bao F."/>
            <person name="Hu Y."/>
            <person name="Wan P."/>
            <person name="Li L."/>
            <person name="Deng X."/>
            <person name="Kuang T."/>
            <person name="Xiang C."/>
            <person name="Zhu J.K."/>
            <person name="Oliver M.J."/>
            <person name="He Y."/>
        </authorList>
    </citation>
    <scope>NUCLEOTIDE SEQUENCE [LARGE SCALE GENOMIC DNA]</scope>
    <source>
        <strain evidence="3">cv. XS01</strain>
    </source>
</reference>
<feature type="region of interest" description="Disordered" evidence="1">
    <location>
        <begin position="169"/>
        <end position="188"/>
    </location>
</feature>
<evidence type="ECO:0000313" key="3">
    <source>
        <dbReference type="Proteomes" id="UP000250235"/>
    </source>
</evidence>
<sequence length="188" mass="21370">MQYLNRAMHEQGYQESSVEKAQRLSCADLINHHHLVIFRCDDSVDHHKAVWYSGTKTQPPTTSKIALDLSGATTQPADHNVQRISVLKEIRLNILVAYSATSTLQSITPLSTKLKMERIHLPKAAKEQTKLRFHNHEDTRTLQQLRAPQFRLLQSPNWYQSNAYELSATNLGPNGGVKRRQSKEIGFG</sequence>
<gene>
    <name evidence="2" type="ORF">F511_02691</name>
</gene>
<proteinExistence type="predicted"/>
<evidence type="ECO:0000256" key="1">
    <source>
        <dbReference type="SAM" id="MobiDB-lite"/>
    </source>
</evidence>
<dbReference type="AlphaFoldDB" id="A0A2Z7A9A0"/>
<keyword evidence="3" id="KW-1185">Reference proteome</keyword>